<dbReference type="InterPro" id="IPR012337">
    <property type="entry name" value="RNaseH-like_sf"/>
</dbReference>
<dbReference type="SUPFAM" id="SSF46955">
    <property type="entry name" value="Putative DNA-binding domain"/>
    <property type="match status" value="1"/>
</dbReference>
<sequence length="754" mass="83006">MKEWLTAREIAAEALPDLPATESAMLRLISRECWSENPAFARSRAGRGGGMEYNVALLPTLAQVAYRQKHIQFEPQPAAPAEAATDDGLTDRAKLERDARLAIVAAYQRFTKTLRLGHATHLQVFTDKYNQGSIEVPEWVRTSVPALSKRSLVRWIAAKRDGRSAKLGVDRSLARKGTGVLDRANDGKVRAFMLALIAHQPHLSGEAVRTQCRAEFGDTIKVISKGVETVVAMPPVRTFQHALKALKADNKVVLTKLTNPDLYRSTMAPSGIGMLRHITEPNQLWQIDASPVDALCTDGRHSIYACIDIATRRTILSMSKTPRASAVALLIRKAILAWGAPEVIQTDNGSDFVAKDTQRLFASLGIDPDVCDAYTPEQKGHVERVIKTFQHMVGPLLPGYVGHSVADRKVIEGRKSFAKRLGETENETFSVGLNGVELQGKVDEWIDLVYQHRPHAGLKERTPFNVALESTRPLRTVDVRALDLLLMPVAGGGGERIVTKFGIRIDGYHYMTPTILPGTPVLVRQDPLDLGRALAFAQDGGAFLGEAICPELRGIHPETYVRAAKEIHRELVDDATRQVKADMKRIAKGPALIDRALDVARRDAPNVIPLPKREEAHTTPQISAAIAAMGEAARPTREPTPAEAAAQRRLIAEMEAEDERRVSESFAAKYEGRMAEIEAARTAHLPRDEKVVALPETPKERYRRYVEIRRAVDAGLPVVGAGAFDAVWAGRYEASTEFRVQSAIHAEYGEAYLS</sequence>
<dbReference type="InterPro" id="IPR036388">
    <property type="entry name" value="WH-like_DNA-bd_sf"/>
</dbReference>
<dbReference type="PANTHER" id="PTHR35004">
    <property type="entry name" value="TRANSPOSASE RV3428C-RELATED"/>
    <property type="match status" value="1"/>
</dbReference>
<feature type="domain" description="HTH Mu-type" evidence="2">
    <location>
        <begin position="3"/>
        <end position="74"/>
    </location>
</feature>
<dbReference type="AlphaFoldDB" id="A0A1X7NVF5"/>
<dbReference type="InterPro" id="IPR001584">
    <property type="entry name" value="Integrase_cat-core"/>
</dbReference>
<organism evidence="3 4">
    <name type="scientific">Mesorhizobium australicum</name>
    <dbReference type="NCBI Taxonomy" id="536018"/>
    <lineage>
        <taxon>Bacteria</taxon>
        <taxon>Pseudomonadati</taxon>
        <taxon>Pseudomonadota</taxon>
        <taxon>Alphaproteobacteria</taxon>
        <taxon>Hyphomicrobiales</taxon>
        <taxon>Phyllobacteriaceae</taxon>
        <taxon>Mesorhizobium</taxon>
    </lineage>
</organism>
<dbReference type="RefSeq" id="WP_085464620.1">
    <property type="nucleotide sequence ID" value="NZ_FXBL01000004.1"/>
</dbReference>
<dbReference type="GO" id="GO:0003677">
    <property type="term" value="F:DNA binding"/>
    <property type="evidence" value="ECO:0007669"/>
    <property type="project" value="InterPro"/>
</dbReference>
<dbReference type="InterPro" id="IPR015378">
    <property type="entry name" value="Transposase-like_Mu_C"/>
</dbReference>
<dbReference type="Pfam" id="PF00665">
    <property type="entry name" value="rve"/>
    <property type="match status" value="1"/>
</dbReference>
<dbReference type="PROSITE" id="PS50994">
    <property type="entry name" value="INTEGRASE"/>
    <property type="match status" value="1"/>
</dbReference>
<name>A0A1X7NVF5_9HYPH</name>
<keyword evidence="4" id="KW-1185">Reference proteome</keyword>
<dbReference type="OrthoDB" id="5287589at2"/>
<dbReference type="Gene3D" id="1.10.10.10">
    <property type="entry name" value="Winged helix-like DNA-binding domain superfamily/Winged helix DNA-binding domain"/>
    <property type="match status" value="1"/>
</dbReference>
<evidence type="ECO:0000259" key="2">
    <source>
        <dbReference type="PROSITE" id="PS51702"/>
    </source>
</evidence>
<dbReference type="SUPFAM" id="SSF53098">
    <property type="entry name" value="Ribonuclease H-like"/>
    <property type="match status" value="1"/>
</dbReference>
<gene>
    <name evidence="3" type="ORF">SAMN02982922_2709</name>
</gene>
<dbReference type="Gene3D" id="3.30.420.10">
    <property type="entry name" value="Ribonuclease H-like superfamily/Ribonuclease H"/>
    <property type="match status" value="1"/>
</dbReference>
<dbReference type="Pfam" id="PF09299">
    <property type="entry name" value="Mu-transpos_C"/>
    <property type="match status" value="1"/>
</dbReference>
<dbReference type="InterPro" id="IPR009061">
    <property type="entry name" value="DNA-bd_dom_put_sf"/>
</dbReference>
<protein>
    <submittedName>
        <fullName evidence="3">Mu transposase, C-terminal</fullName>
    </submittedName>
</protein>
<reference evidence="4" key="1">
    <citation type="submission" date="2017-04" db="EMBL/GenBank/DDBJ databases">
        <authorList>
            <person name="Varghese N."/>
            <person name="Submissions S."/>
        </authorList>
    </citation>
    <scope>NUCLEOTIDE SEQUENCE [LARGE SCALE GENOMIC DNA]</scope>
    <source>
        <strain evidence="4">B5P</strain>
    </source>
</reference>
<dbReference type="GO" id="GO:0015074">
    <property type="term" value="P:DNA integration"/>
    <property type="evidence" value="ECO:0007669"/>
    <property type="project" value="InterPro"/>
</dbReference>
<dbReference type="EMBL" id="FXBL01000004">
    <property type="protein sequence ID" value="SMH42204.1"/>
    <property type="molecule type" value="Genomic_DNA"/>
</dbReference>
<evidence type="ECO:0000313" key="3">
    <source>
        <dbReference type="EMBL" id="SMH42204.1"/>
    </source>
</evidence>
<evidence type="ECO:0000259" key="1">
    <source>
        <dbReference type="PROSITE" id="PS50994"/>
    </source>
</evidence>
<dbReference type="PROSITE" id="PS51702">
    <property type="entry name" value="HTH_MU"/>
    <property type="match status" value="1"/>
</dbReference>
<proteinExistence type="predicted"/>
<evidence type="ECO:0000313" key="4">
    <source>
        <dbReference type="Proteomes" id="UP000193083"/>
    </source>
</evidence>
<dbReference type="InterPro" id="IPR036397">
    <property type="entry name" value="RNaseH_sf"/>
</dbReference>
<dbReference type="InterPro" id="IPR003314">
    <property type="entry name" value="Mu-type_HTH"/>
</dbReference>
<feature type="domain" description="Integrase catalytic" evidence="1">
    <location>
        <begin position="277"/>
        <end position="471"/>
    </location>
</feature>
<dbReference type="PANTHER" id="PTHR35004:SF7">
    <property type="entry name" value="INTEGRASE PROTEIN"/>
    <property type="match status" value="1"/>
</dbReference>
<dbReference type="Proteomes" id="UP000193083">
    <property type="component" value="Unassembled WGS sequence"/>
</dbReference>
<accession>A0A1X7NVF5</accession>